<accession>A0A7G9GTA9</accession>
<dbReference type="AlphaFoldDB" id="A0A7G9GTA9"/>
<protein>
    <submittedName>
        <fullName evidence="1">Uncharacterized protein</fullName>
    </submittedName>
</protein>
<dbReference type="Proteomes" id="UP000515856">
    <property type="component" value="Chromosome"/>
</dbReference>
<dbReference type="KEGG" id="ehn:H9Q80_08930"/>
<organism evidence="1 2">
    <name type="scientific">[Eubacterium] hominis</name>
    <dbReference type="NCBI Taxonomy" id="2764325"/>
    <lineage>
        <taxon>Bacteria</taxon>
        <taxon>Bacillati</taxon>
        <taxon>Bacillota</taxon>
        <taxon>Erysipelotrichia</taxon>
        <taxon>Erysipelotrichales</taxon>
        <taxon>Erysipelotrichaceae</taxon>
        <taxon>Amedibacillus</taxon>
    </lineage>
</organism>
<keyword evidence="2" id="KW-1185">Reference proteome</keyword>
<gene>
    <name evidence="1" type="ORF">H9Q80_08930</name>
</gene>
<name>A0A7G9GTA9_9FIRM</name>
<evidence type="ECO:0000313" key="1">
    <source>
        <dbReference type="EMBL" id="QNM14041.1"/>
    </source>
</evidence>
<proteinExistence type="predicted"/>
<sequence>MNTFMVPAGEYLQLRNMTDRTINDLYFTYGDYPITKVRKIEANARENFMIATANLSKDYDLVFYFKDDVERKMVFKEAVKKMTKDNMWSYFFGKIIEKEGMLVIEEDPEGKDLYFSSQQ</sequence>
<reference evidence="1 2" key="1">
    <citation type="submission" date="2020-08" db="EMBL/GenBank/DDBJ databases">
        <authorList>
            <person name="Liu C."/>
            <person name="Sun Q."/>
        </authorList>
    </citation>
    <scope>NUCLEOTIDE SEQUENCE [LARGE SCALE GENOMIC DNA]</scope>
    <source>
        <strain evidence="1 2">NSJ-61</strain>
    </source>
</reference>
<dbReference type="EMBL" id="CP060636">
    <property type="protein sequence ID" value="QNM14041.1"/>
    <property type="molecule type" value="Genomic_DNA"/>
</dbReference>
<dbReference type="RefSeq" id="WP_117518334.1">
    <property type="nucleotide sequence ID" value="NZ_CP060636.1"/>
</dbReference>
<evidence type="ECO:0000313" key="2">
    <source>
        <dbReference type="Proteomes" id="UP000515856"/>
    </source>
</evidence>